<feature type="compositionally biased region" description="Low complexity" evidence="6">
    <location>
        <begin position="247"/>
        <end position="283"/>
    </location>
</feature>
<dbReference type="GO" id="GO:0006974">
    <property type="term" value="P:DNA damage response"/>
    <property type="evidence" value="ECO:0007669"/>
    <property type="project" value="UniProtKB-KW"/>
</dbReference>
<dbReference type="OrthoDB" id="342264at2759"/>
<feature type="compositionally biased region" description="Low complexity" evidence="6">
    <location>
        <begin position="397"/>
        <end position="407"/>
    </location>
</feature>
<evidence type="ECO:0000259" key="7">
    <source>
        <dbReference type="PROSITE" id="PS50172"/>
    </source>
</evidence>
<dbReference type="Pfam" id="PF16589">
    <property type="entry name" value="BRCT_2"/>
    <property type="match status" value="1"/>
</dbReference>
<dbReference type="Pfam" id="PF16770">
    <property type="entry name" value="RTT107_BRCT_5"/>
    <property type="match status" value="1"/>
</dbReference>
<dbReference type="InterPro" id="IPR051579">
    <property type="entry name" value="DDR_Transcriptional_Reg"/>
</dbReference>
<keyword evidence="9" id="KW-1185">Reference proteome</keyword>
<dbReference type="SMART" id="SM00292">
    <property type="entry name" value="BRCT"/>
    <property type="match status" value="5"/>
</dbReference>
<evidence type="ECO:0000256" key="4">
    <source>
        <dbReference type="ARBA" id="ARBA00023858"/>
    </source>
</evidence>
<dbReference type="CDD" id="cd17711">
    <property type="entry name" value="BRCT_PAXIP1_rpt3"/>
    <property type="match status" value="1"/>
</dbReference>
<dbReference type="InterPro" id="IPR001357">
    <property type="entry name" value="BRCT_dom"/>
</dbReference>
<evidence type="ECO:0000256" key="6">
    <source>
        <dbReference type="SAM" id="MobiDB-lite"/>
    </source>
</evidence>
<evidence type="ECO:0000313" key="9">
    <source>
        <dbReference type="Proteomes" id="UP000183832"/>
    </source>
</evidence>
<evidence type="ECO:0000256" key="3">
    <source>
        <dbReference type="ARBA" id="ARBA00023242"/>
    </source>
</evidence>
<dbReference type="Pfam" id="PF12738">
    <property type="entry name" value="PTCB-BRCT"/>
    <property type="match status" value="1"/>
</dbReference>
<dbReference type="PROSITE" id="PS50172">
    <property type="entry name" value="BRCT"/>
    <property type="match status" value="4"/>
</dbReference>
<organism evidence="8 9">
    <name type="scientific">Clunio marinus</name>
    <dbReference type="NCBI Taxonomy" id="568069"/>
    <lineage>
        <taxon>Eukaryota</taxon>
        <taxon>Metazoa</taxon>
        <taxon>Ecdysozoa</taxon>
        <taxon>Arthropoda</taxon>
        <taxon>Hexapoda</taxon>
        <taxon>Insecta</taxon>
        <taxon>Pterygota</taxon>
        <taxon>Neoptera</taxon>
        <taxon>Endopterygota</taxon>
        <taxon>Diptera</taxon>
        <taxon>Nematocera</taxon>
        <taxon>Chironomoidea</taxon>
        <taxon>Chironomidae</taxon>
        <taxon>Clunio</taxon>
    </lineage>
</organism>
<feature type="region of interest" description="Disordered" evidence="6">
    <location>
        <begin position="393"/>
        <end position="434"/>
    </location>
</feature>
<evidence type="ECO:0000256" key="1">
    <source>
        <dbReference type="ARBA" id="ARBA00004123"/>
    </source>
</evidence>
<gene>
    <name evidence="8" type="ORF">CLUMA_CG000101</name>
</gene>
<dbReference type="SUPFAM" id="SSF52113">
    <property type="entry name" value="BRCT domain"/>
    <property type="match status" value="5"/>
</dbReference>
<dbReference type="CDD" id="cd18440">
    <property type="entry name" value="BRCT_PAXIP1_rpt6"/>
    <property type="match status" value="1"/>
</dbReference>
<feature type="domain" description="BRCT" evidence="7">
    <location>
        <begin position="1246"/>
        <end position="1311"/>
    </location>
</feature>
<feature type="domain" description="BRCT" evidence="7">
    <location>
        <begin position="91"/>
        <end position="181"/>
    </location>
</feature>
<evidence type="ECO:0000256" key="2">
    <source>
        <dbReference type="ARBA" id="ARBA00022763"/>
    </source>
</evidence>
<keyword evidence="2" id="KW-0227">DNA damage</keyword>
<feature type="region of interest" description="Disordered" evidence="6">
    <location>
        <begin position="247"/>
        <end position="291"/>
    </location>
</feature>
<proteinExistence type="predicted"/>
<feature type="compositionally biased region" description="Low complexity" evidence="6">
    <location>
        <begin position="414"/>
        <end position="434"/>
    </location>
</feature>
<sequence length="1432" mass="160748">MNDSTLFQSTVVFLIGNIESKVLDILKNGGATFSKFTMDNVTHVIVGKNFDESQVQEARELYEKPTVTEQWVLTSIKLGKLAPVKPYDPIMNGKLFSNCIFTMNQIDAQDRLKLYAMITFHGGCVKKELDNKVTHLLSGGSQSVALKVAALTKNKLTITTPDWVQECLKQKKLVDPSFYHPNLLISPMQQSSKITLMPTGGIREEKSTSLIRGQLQQNIRPSRPIIQTMQHTPQQINEIIQSQIQQQQMQEKAKQRAAAASTSNTQSSQQSSSVSTTLTTMTSNEPQQQSHVVKNVQQVSATQVVINSNQVGGNIPLQNVPSNQIPAINNNPVTQTNQITMQRQLSQQQLEANARNQKIQMISQHLQQSTHNQQQLLAQQQFKQFQNTPVLANNSNQQQQQTTTTTTATVSHMTQNTQHQQPLPQQQQQQQFSAVTQQQQNIQQGTSQVPQFTNQQMKQIITPNQTPQNQQQFILNQNQNQSGSGGGTVKTITTPTTGSNYIQIINQQGQQIIQIQHPESGQMQQKVINQAIHPNQQSAPQMHNIVTNTPPQANVQINQTQQQQQQQHQPNIIQGQGNRQNIVIINQVQNPQGMSAMALQQQQRFQQTQQQQLGTQQIIHQKIISSNAGDGIVQTQMQGNVNSQQNPQIIQVHQLPISGSQVQSQQTVSDGIIMEQKIQGSGGSGGAPNIVHVQQQQPQQAQSTQGLTQAQAVQQIAQQLQIPPGLTPQQQMQWLQQNQRRQIVIQRPSVGGAGAGGGPITQLPQSNQQANITQFQIDPNATPQQQQLQRQHFQRLQQLQQNQKMQSAEQVTGVEQSAAGTLRMMTAQHNAALNVQGIHPPGVVRSQQPNQQTNIAQFQIDSNAAPQPQIVGAGQTIVQTQQHPQLQQQRRQTLGNITNASGGVIPIPSSPVIVTNQIPVGAQILMPQAPSGNMKVQAPFSPGRAPPPITNRSQFYGHNPNLKLPADLFLLGCHFLIVEYDETNKDDLNDWKQSIKNHGGEIESCYNVRVTHVLCRTQKHGIVMQAIRDNKRCVTVYWLNDIILKKQVLPPWQAIHLPSSSVFGSMKPGMKHIITIMGFENDERERIKRMIEESGAKLTTYMNRQNTVVVCKRLDQNHKKFIHAKEFNIPMVNVVWLSDLLLGNTSTLSQYDSPKYQQYNLQQPLRIDHSIVPQLMNAWKAPINLTQEAHERVKRSQLDPPQQKAKKLRTIPFLETIPEEINCIKQPEPNNIPIVMLSQVDDEDGLTRAITILGGRVTKDHAEMTHLVMTKPSRTVKFLYALCRAKYIVNSSWLEESAKQGFFQNEDKFWIVDLGSSFKCNIPAVVKSPIRKSLFEHRVFYITPSVKPGPSFLKWIIDQCGGKWELNRRSVMKIHELNQQSPNSYIIISCPEDLHLLGFKHFVCYVCTSEFILQSLMTQTIDFLKAELQLTR</sequence>
<dbReference type="EMBL" id="CVRI01000001">
    <property type="protein sequence ID" value="CRK86347.1"/>
    <property type="molecule type" value="Genomic_DNA"/>
</dbReference>
<evidence type="ECO:0000313" key="8">
    <source>
        <dbReference type="EMBL" id="CRK86347.1"/>
    </source>
</evidence>
<dbReference type="CDD" id="cd17710">
    <property type="entry name" value="BRCT_PAXIP1_rpt2"/>
    <property type="match status" value="1"/>
</dbReference>
<dbReference type="Pfam" id="PF00533">
    <property type="entry name" value="BRCT"/>
    <property type="match status" value="3"/>
</dbReference>
<dbReference type="InterPro" id="IPR036420">
    <property type="entry name" value="BRCT_dom_sf"/>
</dbReference>
<reference evidence="8 9" key="1">
    <citation type="submission" date="2015-04" db="EMBL/GenBank/DDBJ databases">
        <authorList>
            <person name="Syromyatnikov M.Y."/>
            <person name="Popov V.N."/>
        </authorList>
    </citation>
    <scope>NUCLEOTIDE SEQUENCE [LARGE SCALE GENOMIC DNA]</scope>
</reference>
<dbReference type="PANTHER" id="PTHR23196:SF1">
    <property type="entry name" value="PAX-INTERACTING PROTEIN 1"/>
    <property type="match status" value="1"/>
</dbReference>
<name>A0A1J1HET3_9DIPT</name>
<feature type="domain" description="BRCT" evidence="7">
    <location>
        <begin position="2"/>
        <end position="89"/>
    </location>
</feature>
<dbReference type="Gene3D" id="3.40.50.10190">
    <property type="entry name" value="BRCT domain"/>
    <property type="match status" value="6"/>
</dbReference>
<dbReference type="STRING" id="568069.A0A1J1HET3"/>
<accession>A0A1J1HET3</accession>
<dbReference type="Proteomes" id="UP000183832">
    <property type="component" value="Unassembled WGS sequence"/>
</dbReference>
<feature type="domain" description="BRCT" evidence="7">
    <location>
        <begin position="1058"/>
        <end position="1141"/>
    </location>
</feature>
<keyword evidence="3" id="KW-0539">Nucleus</keyword>
<evidence type="ECO:0000256" key="5">
    <source>
        <dbReference type="ARBA" id="ARBA00030146"/>
    </source>
</evidence>
<dbReference type="PANTHER" id="PTHR23196">
    <property type="entry name" value="PAX TRANSCRIPTION ACTIVATION DOMAIN INTERACTING PROTEIN"/>
    <property type="match status" value="1"/>
</dbReference>
<dbReference type="GO" id="GO:0044666">
    <property type="term" value="C:MLL3/4 complex"/>
    <property type="evidence" value="ECO:0007669"/>
    <property type="project" value="TreeGrafter"/>
</dbReference>
<dbReference type="CDD" id="cd17714">
    <property type="entry name" value="BRCT_PAXIP1_rpt1"/>
    <property type="match status" value="1"/>
</dbReference>
<comment type="subcellular location">
    <subcellularLocation>
        <location evidence="1">Nucleus</location>
    </subcellularLocation>
</comment>
<protein>
    <recommendedName>
        <fullName evidence="4">PAX-interacting protein 1</fullName>
    </recommendedName>
    <alternativeName>
        <fullName evidence="5">PAX transactivation activation domain-interacting protein</fullName>
    </alternativeName>
</protein>
<dbReference type="CDD" id="cd17712">
    <property type="entry name" value="BRCT_PAXIP1_rpt5"/>
    <property type="match status" value="1"/>
</dbReference>